<evidence type="ECO:0000256" key="1">
    <source>
        <dbReference type="ARBA" id="ARBA00022723"/>
    </source>
</evidence>
<keyword evidence="3 4" id="KW-0862">Zinc</keyword>
<feature type="binding site" evidence="4">
    <location>
        <position position="208"/>
    </location>
    <ligand>
        <name>substrate</name>
    </ligand>
</feature>
<comment type="catalytic activity">
    <reaction evidence="4">
        <text>S-methyl-5'-thioadenosine + H2O + H(+) = S-methyl-5'-thioinosine + NH4(+)</text>
        <dbReference type="Rhea" id="RHEA:25025"/>
        <dbReference type="ChEBI" id="CHEBI:15377"/>
        <dbReference type="ChEBI" id="CHEBI:15378"/>
        <dbReference type="ChEBI" id="CHEBI:17509"/>
        <dbReference type="ChEBI" id="CHEBI:28938"/>
        <dbReference type="ChEBI" id="CHEBI:48595"/>
        <dbReference type="EC" id="3.5.4.31"/>
    </reaction>
</comment>
<comment type="similarity">
    <text evidence="4">Belongs to the metallo-dependent hydrolases superfamily. MTA/SAH deaminase family.</text>
</comment>
<dbReference type="InterPro" id="IPR050287">
    <property type="entry name" value="MTA/SAH_deaminase"/>
</dbReference>
<name>A0A7G9YY52_9EURY</name>
<dbReference type="InterPro" id="IPR023512">
    <property type="entry name" value="Deaminase_MtaD/DadD"/>
</dbReference>
<dbReference type="AlphaFoldDB" id="A0A7G9YY52"/>
<comment type="subunit">
    <text evidence="4">Homotetramer.</text>
</comment>
<dbReference type="GO" id="GO:0050270">
    <property type="term" value="F:S-adenosylhomocysteine deaminase activity"/>
    <property type="evidence" value="ECO:0007669"/>
    <property type="project" value="UniProtKB-EC"/>
</dbReference>
<feature type="binding site" evidence="4">
    <location>
        <position position="87"/>
    </location>
    <ligand>
        <name>substrate</name>
    </ligand>
</feature>
<accession>A0A7G9YY52</accession>
<comment type="catalytic activity">
    <reaction evidence="4">
        <text>5'-deoxyadenosine + H2O + H(+) = 5'-deoxyinosine + NH4(+)</text>
        <dbReference type="Rhea" id="RHEA:42892"/>
        <dbReference type="ChEBI" id="CHEBI:15377"/>
        <dbReference type="ChEBI" id="CHEBI:15378"/>
        <dbReference type="ChEBI" id="CHEBI:17319"/>
        <dbReference type="ChEBI" id="CHEBI:28938"/>
        <dbReference type="ChEBI" id="CHEBI:82775"/>
        <dbReference type="EC" id="3.5.4.41"/>
    </reaction>
</comment>
<dbReference type="PANTHER" id="PTHR43794">
    <property type="entry name" value="AMINOHYDROLASE SSNA-RELATED"/>
    <property type="match status" value="1"/>
</dbReference>
<dbReference type="GO" id="GO:0046872">
    <property type="term" value="F:metal ion binding"/>
    <property type="evidence" value="ECO:0007669"/>
    <property type="project" value="UniProtKB-KW"/>
</dbReference>
<dbReference type="EMBL" id="MT631556">
    <property type="protein sequence ID" value="QNO53970.1"/>
    <property type="molecule type" value="Genomic_DNA"/>
</dbReference>
<feature type="domain" description="Amidohydrolase-related" evidence="5">
    <location>
        <begin position="50"/>
        <end position="396"/>
    </location>
</feature>
<dbReference type="Gene3D" id="3.20.20.140">
    <property type="entry name" value="Metal-dependent hydrolases"/>
    <property type="match status" value="1"/>
</dbReference>
<comment type="caution">
    <text evidence="4">Lacks conserved residue(s) required for the propagation of feature annotation.</text>
</comment>
<dbReference type="EC" id="3.5.4.4" evidence="4"/>
<feature type="binding site" evidence="4">
    <location>
        <position position="58"/>
    </location>
    <ligand>
        <name>Zn(2+)</name>
        <dbReference type="ChEBI" id="CHEBI:29105"/>
    </ligand>
</feature>
<dbReference type="EMBL" id="MT631526">
    <property type="protein sequence ID" value="QNO52936.1"/>
    <property type="molecule type" value="Genomic_DNA"/>
</dbReference>
<gene>
    <name evidence="4 6" type="primary">dadD</name>
    <name evidence="6" type="ORF">IEHOEKMD_00007</name>
    <name evidence="7" type="ORF">MMBEDHBC_00025</name>
</gene>
<evidence type="ECO:0000256" key="4">
    <source>
        <dbReference type="HAMAP-Rule" id="MF_01281"/>
    </source>
</evidence>
<evidence type="ECO:0000256" key="3">
    <source>
        <dbReference type="ARBA" id="ARBA00022833"/>
    </source>
</evidence>
<dbReference type="FunFam" id="3.20.20.140:FF:000014">
    <property type="entry name" value="5-methylthioadenosine/S-adenosylhomocysteine deaminase"/>
    <property type="match status" value="1"/>
</dbReference>
<dbReference type="GO" id="GO:0090614">
    <property type="term" value="F:5'-methylthioadenosine deaminase activity"/>
    <property type="evidence" value="ECO:0007669"/>
    <property type="project" value="UniProtKB-EC"/>
</dbReference>
<evidence type="ECO:0000313" key="6">
    <source>
        <dbReference type="EMBL" id="QNO52936.1"/>
    </source>
</evidence>
<dbReference type="UniPathway" id="UPA00315"/>
<feature type="binding site" evidence="4">
    <location>
        <position position="295"/>
    </location>
    <ligand>
        <name>Zn(2+)</name>
        <dbReference type="ChEBI" id="CHEBI:29105"/>
    </ligand>
</feature>
<feature type="binding site" evidence="4">
    <location>
        <position position="205"/>
    </location>
    <ligand>
        <name>Zn(2+)</name>
        <dbReference type="ChEBI" id="CHEBI:29105"/>
    </ligand>
</feature>
<evidence type="ECO:0000313" key="7">
    <source>
        <dbReference type="EMBL" id="QNO53970.1"/>
    </source>
</evidence>
<proteinExistence type="inferred from homology"/>
<feature type="binding site" evidence="4">
    <location>
        <position position="295"/>
    </location>
    <ligand>
        <name>substrate</name>
    </ligand>
</feature>
<comment type="function">
    <text evidence="4">Catalyzes the deamination of three SAM-derived enzymatic products, namely 5'-deoxyadenosine, S-adenosyl-L-homocysteine, and 5'-methylthioadenosine, to produce the inosine analogs. Can also deaminate adenosine. The preferred substrate for this enzyme is 5'-deoxyadenosine, but all these substrates are efficiently deaminated. Likely functions in a S-adenosyl-L-methionine (SAM) recycling pathway from S-adenosyl-L-homocysteine (SAH) produced from SAM-dependent methylation reactions. May also be involved in the recycling of 5'-deoxyadenosine, whereupon the 5'-deoxyribose moiety of 5'-deoxyinosine is further metabolized to deoxyhexoses used for the biosynthesis of aromatic amino acids in methanogens.</text>
</comment>
<dbReference type="Pfam" id="PF01979">
    <property type="entry name" value="Amidohydro_1"/>
    <property type="match status" value="1"/>
</dbReference>
<comment type="cofactor">
    <cofactor evidence="4">
        <name>Zn(2+)</name>
        <dbReference type="ChEBI" id="CHEBI:29105"/>
    </cofactor>
    <text evidence="4">Binds 1 zinc ion per subunit.</text>
</comment>
<dbReference type="InterPro" id="IPR006680">
    <property type="entry name" value="Amidohydro-rel"/>
</dbReference>
<feature type="binding site" evidence="4">
    <location>
        <position position="60"/>
    </location>
    <ligand>
        <name>Zn(2+)</name>
        <dbReference type="ChEBI" id="CHEBI:29105"/>
    </ligand>
</feature>
<feature type="binding site" evidence="4">
    <location>
        <position position="178"/>
    </location>
    <ligand>
        <name>substrate</name>
    </ligand>
</feature>
<dbReference type="SUPFAM" id="SSF51338">
    <property type="entry name" value="Composite domain of metallo-dependent hydrolases"/>
    <property type="match status" value="1"/>
</dbReference>
<comment type="miscellaneous">
    <text evidence="4">SAH is a product of SAM methyltransferases and is known to be a feedback inhibitor of these enzymes. As a result of this inhibition, organisms have evolved efficient enzymes to metabolize SAH via different pathways. The pathway found in methanogens differs from the canonical pathway, it uses the deamination of S-adenosyl-L-homocysteine to form S-inosyl-L-homocysteine for the regeneration of SAM from S-adenosyl-L-homocysteine. 5'-deoxyadenosine is a radical SAM enzyme reaction product which strongly inhibits radical SAM enzymes. A pathway for removing this product must be present in methanogens where the MTA/SAH nucleosidase which normally metabolizes this compound is absent.</text>
</comment>
<sequence>MINMSILIKNVLLEGKERNIYIEGNLIEAISKAGNGKEAEFVIDGKDKAAIPGLFNAHTHAAMTLLRGYADDMPLYKWLSTKIWPIEAKITEDDVYWGTKLACLEMIKSGTTFFNDMYWYWGGSTRAVAETGIRAALSAVFIDGFDEEKAKEQIKRNEALYEESKKLPERIIFALGPHAIYTVSEESLCWVRDFAEKHDLLVHIHLSETEGEVEECIKRYGMRPVEFLDRIGFLSSRTIASHCIRVSRKEMELLKKNDVKIVHNPTSSMKLSAGRIPYEELKEVGLYSNIALGTDGCASNNNLDMFEEMKIASLFHKAFTSPTSMPANESFELATRNAAKVFRLNSGVIAEGKLADIALLDLTKVELVPNHNLTSNIVYSANGSCVDTVICDGKILMEGRKVEGEEEIKEKAKEVAYELVKRGQGEI</sequence>
<dbReference type="PANTHER" id="PTHR43794:SF11">
    <property type="entry name" value="AMIDOHYDROLASE-RELATED DOMAIN-CONTAINING PROTEIN"/>
    <property type="match status" value="1"/>
</dbReference>
<dbReference type="EC" id="3.5.4.41" evidence="4"/>
<keyword evidence="1 4" id="KW-0479">Metal-binding</keyword>
<dbReference type="EC" id="3.5.4.31" evidence="4"/>
<dbReference type="InterPro" id="IPR011059">
    <property type="entry name" value="Metal-dep_hydrolase_composite"/>
</dbReference>
<evidence type="ECO:0000259" key="5">
    <source>
        <dbReference type="Pfam" id="PF01979"/>
    </source>
</evidence>
<keyword evidence="2 4" id="KW-0378">Hydrolase</keyword>
<comment type="catalytic activity">
    <reaction evidence="4">
        <text>adenosine + H2O + H(+) = inosine + NH4(+)</text>
        <dbReference type="Rhea" id="RHEA:24408"/>
        <dbReference type="ChEBI" id="CHEBI:15377"/>
        <dbReference type="ChEBI" id="CHEBI:15378"/>
        <dbReference type="ChEBI" id="CHEBI:16335"/>
        <dbReference type="ChEBI" id="CHEBI:17596"/>
        <dbReference type="ChEBI" id="CHEBI:28938"/>
        <dbReference type="EC" id="3.5.4.4"/>
    </reaction>
</comment>
<dbReference type="CDD" id="cd01298">
    <property type="entry name" value="ATZ_TRZ_like"/>
    <property type="match status" value="1"/>
</dbReference>
<comment type="catalytic activity">
    <reaction evidence="4">
        <text>S-adenosyl-L-homocysteine + H2O + H(+) = S-inosyl-L-homocysteine + NH4(+)</text>
        <dbReference type="Rhea" id="RHEA:20716"/>
        <dbReference type="ChEBI" id="CHEBI:15377"/>
        <dbReference type="ChEBI" id="CHEBI:15378"/>
        <dbReference type="ChEBI" id="CHEBI:28938"/>
        <dbReference type="ChEBI" id="CHEBI:57856"/>
        <dbReference type="ChEBI" id="CHEBI:57985"/>
        <dbReference type="EC" id="3.5.4.28"/>
    </reaction>
</comment>
<dbReference type="EC" id="3.5.4.28" evidence="4"/>
<dbReference type="HAMAP" id="MF_01281">
    <property type="entry name" value="MTA_SAH_deamin"/>
    <property type="match status" value="1"/>
</dbReference>
<dbReference type="GO" id="GO:0004000">
    <property type="term" value="F:adenosine deaminase activity"/>
    <property type="evidence" value="ECO:0007669"/>
    <property type="project" value="UniProtKB-UniRule"/>
</dbReference>
<dbReference type="SUPFAM" id="SSF51556">
    <property type="entry name" value="Metallo-dependent hydrolases"/>
    <property type="match status" value="1"/>
</dbReference>
<dbReference type="GO" id="GO:0090613">
    <property type="term" value="F:5'-deoxyadenosine deaminase activity"/>
    <property type="evidence" value="ECO:0007669"/>
    <property type="project" value="UniProtKB-UniRule"/>
</dbReference>
<dbReference type="Gene3D" id="2.30.40.10">
    <property type="entry name" value="Urease, subunit C, domain 1"/>
    <property type="match status" value="1"/>
</dbReference>
<organism evidence="6">
    <name type="scientific">Candidatus Methanophagaceae archaeon ANME-1 ERB6</name>
    <dbReference type="NCBI Taxonomy" id="2759912"/>
    <lineage>
        <taxon>Archaea</taxon>
        <taxon>Methanobacteriati</taxon>
        <taxon>Methanobacteriota</taxon>
        <taxon>Stenosarchaea group</taxon>
        <taxon>Methanomicrobia</taxon>
        <taxon>Candidatus Methanophagales</taxon>
        <taxon>Candidatus Methanophagaceae</taxon>
    </lineage>
</organism>
<evidence type="ECO:0000256" key="2">
    <source>
        <dbReference type="ARBA" id="ARBA00022801"/>
    </source>
</evidence>
<dbReference type="InterPro" id="IPR032466">
    <property type="entry name" value="Metal_Hydrolase"/>
</dbReference>
<protein>
    <recommendedName>
        <fullName evidence="4">5'-deoxyadenosine deaminase</fullName>
        <shortName evidence="4">5'-dA deaminase</shortName>
        <ecNumber evidence="4">3.5.4.41</ecNumber>
    </recommendedName>
    <alternativeName>
        <fullName evidence="4">5'-methylthioadenosine deaminase</fullName>
        <shortName evidence="4">MTA deaminase</shortName>
        <ecNumber evidence="4">3.5.4.31</ecNumber>
    </alternativeName>
    <alternativeName>
        <fullName evidence="4">Adenosine deaminase</fullName>
        <ecNumber evidence="4">3.5.4.4</ecNumber>
    </alternativeName>
    <alternativeName>
        <fullName evidence="4">S-adenosylhomocysteine deaminase</fullName>
        <shortName evidence="4">SAH deaminase</shortName>
        <ecNumber evidence="4">3.5.4.28</ecNumber>
    </alternativeName>
</protein>
<reference evidence="6" key="1">
    <citation type="submission" date="2020-06" db="EMBL/GenBank/DDBJ databases">
        <title>Unique genomic features of the anaerobic methanotrophic archaea.</title>
        <authorList>
            <person name="Chadwick G.L."/>
            <person name="Skennerton C.T."/>
            <person name="Laso-Perez R."/>
            <person name="Leu A.O."/>
            <person name="Speth D.R."/>
            <person name="Yu H."/>
            <person name="Morgan-Lang C."/>
            <person name="Hatzenpichler R."/>
            <person name="Goudeau D."/>
            <person name="Malmstrom R."/>
            <person name="Brazelton W.J."/>
            <person name="Woyke T."/>
            <person name="Hallam S.J."/>
            <person name="Tyson G.W."/>
            <person name="Wegener G."/>
            <person name="Boetius A."/>
            <person name="Orphan V."/>
        </authorList>
    </citation>
    <scope>NUCLEOTIDE SEQUENCE</scope>
</reference>
<dbReference type="GO" id="GO:0006556">
    <property type="term" value="P:S-adenosylmethionine biosynthetic process"/>
    <property type="evidence" value="ECO:0007669"/>
    <property type="project" value="UniProtKB-UniRule"/>
</dbReference>
<comment type="pathway">
    <text evidence="4">Amino-acid biosynthesis; S-adenosyl-L-methionine biosynthesis.</text>
</comment>